<dbReference type="AlphaFoldDB" id="A0A2I1GKH5"/>
<dbReference type="Proteomes" id="UP000234323">
    <property type="component" value="Unassembled WGS sequence"/>
</dbReference>
<dbReference type="EMBL" id="LLXI01000519">
    <property type="protein sequence ID" value="PKY47123.1"/>
    <property type="molecule type" value="Genomic_DNA"/>
</dbReference>
<comment type="caution">
    <text evidence="1">The sequence shown here is derived from an EMBL/GenBank/DDBJ whole genome shotgun (WGS) entry which is preliminary data.</text>
</comment>
<protein>
    <submittedName>
        <fullName evidence="1">Uncharacterized protein</fullName>
    </submittedName>
</protein>
<dbReference type="VEuPathDB" id="FungiDB:FUN_016500"/>
<gene>
    <name evidence="1" type="ORF">RhiirA4_403149</name>
</gene>
<evidence type="ECO:0000313" key="1">
    <source>
        <dbReference type="EMBL" id="PKY47123.1"/>
    </source>
</evidence>
<reference evidence="1 2" key="1">
    <citation type="submission" date="2015-10" db="EMBL/GenBank/DDBJ databases">
        <title>Genome analyses suggest a sexual origin of heterokaryosis in a supposedly ancient asexual fungus.</title>
        <authorList>
            <person name="Ropars J."/>
            <person name="Sedzielewska K."/>
            <person name="Noel J."/>
            <person name="Charron P."/>
            <person name="Farinelli L."/>
            <person name="Marton T."/>
            <person name="Kruger M."/>
            <person name="Pelin A."/>
            <person name="Brachmann A."/>
            <person name="Corradi N."/>
        </authorList>
    </citation>
    <scope>NUCLEOTIDE SEQUENCE [LARGE SCALE GENOMIC DNA]</scope>
    <source>
        <strain evidence="1 2">A4</strain>
    </source>
</reference>
<keyword evidence="2" id="KW-1185">Reference proteome</keyword>
<proteinExistence type="predicted"/>
<evidence type="ECO:0000313" key="2">
    <source>
        <dbReference type="Proteomes" id="UP000234323"/>
    </source>
</evidence>
<organism evidence="1 2">
    <name type="scientific">Rhizophagus irregularis</name>
    <dbReference type="NCBI Taxonomy" id="588596"/>
    <lineage>
        <taxon>Eukaryota</taxon>
        <taxon>Fungi</taxon>
        <taxon>Fungi incertae sedis</taxon>
        <taxon>Mucoromycota</taxon>
        <taxon>Glomeromycotina</taxon>
        <taxon>Glomeromycetes</taxon>
        <taxon>Glomerales</taxon>
        <taxon>Glomeraceae</taxon>
        <taxon>Rhizophagus</taxon>
    </lineage>
</organism>
<name>A0A2I1GKH5_9GLOM</name>
<feature type="non-terminal residue" evidence="1">
    <location>
        <position position="1"/>
    </location>
</feature>
<dbReference type="VEuPathDB" id="FungiDB:RhiirA1_437926"/>
<accession>A0A2I1GKH5</accession>
<dbReference type="VEuPathDB" id="FungiDB:RhiirFUN_013247"/>
<sequence>MVKTALRSELCNRDKRVTQPIEEYVKRKIIPSLPSGIRSYADYEKTNYFSKLSDEKKKRIRKIITVEPKK</sequence>